<evidence type="ECO:0000256" key="6">
    <source>
        <dbReference type="ARBA" id="ARBA00023136"/>
    </source>
</evidence>
<dbReference type="Pfam" id="PF13411">
    <property type="entry name" value="MerR_1"/>
    <property type="match status" value="1"/>
</dbReference>
<evidence type="ECO:0000256" key="3">
    <source>
        <dbReference type="ARBA" id="ARBA00022989"/>
    </source>
</evidence>
<dbReference type="Proteomes" id="UP000664218">
    <property type="component" value="Unassembled WGS sequence"/>
</dbReference>
<protein>
    <submittedName>
        <fullName evidence="10">MerR family transcriptional regulator</fullName>
    </submittedName>
</protein>
<evidence type="ECO:0000313" key="10">
    <source>
        <dbReference type="EMBL" id="MBO1265532.1"/>
    </source>
</evidence>
<dbReference type="RefSeq" id="WP_207600057.1">
    <property type="nucleotide sequence ID" value="NZ_JAFNJU010000008.1"/>
</dbReference>
<gene>
    <name evidence="10" type="ORF">J3A84_10855</name>
</gene>
<keyword evidence="6 8" id="KW-0472">Membrane</keyword>
<reference evidence="10" key="1">
    <citation type="submission" date="2021-03" db="EMBL/GenBank/DDBJ databases">
        <title>Proteiniclasticum marinus sp. nov., isolated from tidal flat sediment.</title>
        <authorList>
            <person name="Namirimu T."/>
            <person name="Yang J.-A."/>
            <person name="Yang S.-H."/>
            <person name="Kim Y.-J."/>
            <person name="Kwon K.K."/>
        </authorList>
    </citation>
    <scope>NUCLEOTIDE SEQUENCE</scope>
    <source>
        <strain evidence="10">SCR006</strain>
    </source>
</reference>
<keyword evidence="3 8" id="KW-1133">Transmembrane helix</keyword>
<comment type="caution">
    <text evidence="10">The sequence shown here is derived from an EMBL/GenBank/DDBJ whole genome shotgun (WGS) entry which is preliminary data.</text>
</comment>
<evidence type="ECO:0000256" key="1">
    <source>
        <dbReference type="ARBA" id="ARBA00004141"/>
    </source>
</evidence>
<dbReference type="CDD" id="cd00592">
    <property type="entry name" value="HTH_MerR-like"/>
    <property type="match status" value="1"/>
</dbReference>
<feature type="domain" description="HTH merR-type" evidence="9">
    <location>
        <begin position="1"/>
        <end position="68"/>
    </location>
</feature>
<dbReference type="GO" id="GO:0003700">
    <property type="term" value="F:DNA-binding transcription factor activity"/>
    <property type="evidence" value="ECO:0007669"/>
    <property type="project" value="InterPro"/>
</dbReference>
<keyword evidence="4" id="KW-0805">Transcription regulation</keyword>
<dbReference type="InterPro" id="IPR009061">
    <property type="entry name" value="DNA-bd_dom_put_sf"/>
</dbReference>
<dbReference type="InterPro" id="IPR010432">
    <property type="entry name" value="RDD"/>
</dbReference>
<accession>A0A939H754</accession>
<organism evidence="10 11">
    <name type="scientific">Proteiniclasticum aestuarii</name>
    <dbReference type="NCBI Taxonomy" id="2817862"/>
    <lineage>
        <taxon>Bacteria</taxon>
        <taxon>Bacillati</taxon>
        <taxon>Bacillota</taxon>
        <taxon>Clostridia</taxon>
        <taxon>Eubacteriales</taxon>
        <taxon>Clostridiaceae</taxon>
        <taxon>Proteiniclasticum</taxon>
    </lineage>
</organism>
<dbReference type="GO" id="GO:0016020">
    <property type="term" value="C:membrane"/>
    <property type="evidence" value="ECO:0007669"/>
    <property type="project" value="UniProtKB-SubCell"/>
</dbReference>
<dbReference type="AlphaFoldDB" id="A0A939H754"/>
<sequence>MKIREIEIRTGMDRTNIRFYEREGLISPLRQDNGYREFSEEDLETLLRIKLLRSIHVPLDQIRGLMEGEISLTDLLDNQIHVLEDEKEDVNYAQEICRLMKNEESSVLHLDAKKYLDQLDEKSCLSKTDYFSVKKDKLPQVYSPVRRLLARILDLSIYGFLLDSVLVFIFNMITSNRNAVENLLFTGVVILFMLLMEPLLLMKFGTTPGKALLGLIVRNPEGMRLSYAEGFRRTFGVIRYGMGFQIPIYNIIRHYKSAKILEEKETLPWDEEIAYTMKDEKVYRNALFIGAVIVVIASNVFLIDLEMLPPNRGELTIEEFVENYKHYEKVLEVGKDDYELNRFGEWISTRNDQVFYVDIAHFEKPLFRFELSDKIIKSVSFDVTIRNKKMPLASNREEMILTYYALAGAQKETTVFSQPIHEFSLQNLENGFTGFSETHRGVELDVEVSYEGYEEMAGVLFPVDEETLQNYSLAFSAAVH</sequence>
<dbReference type="Gene3D" id="1.10.1660.10">
    <property type="match status" value="1"/>
</dbReference>
<name>A0A939H754_9CLOT</name>
<dbReference type="Pfam" id="PF06271">
    <property type="entry name" value="RDD"/>
    <property type="match status" value="1"/>
</dbReference>
<dbReference type="SMART" id="SM00422">
    <property type="entry name" value="HTH_MERR"/>
    <property type="match status" value="1"/>
</dbReference>
<dbReference type="EMBL" id="JAFNJU010000008">
    <property type="protein sequence ID" value="MBO1265532.1"/>
    <property type="molecule type" value="Genomic_DNA"/>
</dbReference>
<dbReference type="PANTHER" id="PTHR30204:SF94">
    <property type="entry name" value="HEAVY METAL-DEPENDENT TRANSCRIPTIONAL REGULATOR HI_0293-RELATED"/>
    <property type="match status" value="1"/>
</dbReference>
<evidence type="ECO:0000256" key="5">
    <source>
        <dbReference type="ARBA" id="ARBA00023125"/>
    </source>
</evidence>
<evidence type="ECO:0000313" key="11">
    <source>
        <dbReference type="Proteomes" id="UP000664218"/>
    </source>
</evidence>
<keyword evidence="2 8" id="KW-0812">Transmembrane</keyword>
<evidence type="ECO:0000256" key="4">
    <source>
        <dbReference type="ARBA" id="ARBA00023015"/>
    </source>
</evidence>
<evidence type="ECO:0000256" key="2">
    <source>
        <dbReference type="ARBA" id="ARBA00022692"/>
    </source>
</evidence>
<evidence type="ECO:0000256" key="7">
    <source>
        <dbReference type="ARBA" id="ARBA00023163"/>
    </source>
</evidence>
<evidence type="ECO:0000259" key="9">
    <source>
        <dbReference type="PROSITE" id="PS50937"/>
    </source>
</evidence>
<feature type="transmembrane region" description="Helical" evidence="8">
    <location>
        <begin position="286"/>
        <end position="303"/>
    </location>
</feature>
<dbReference type="GO" id="GO:0003677">
    <property type="term" value="F:DNA binding"/>
    <property type="evidence" value="ECO:0007669"/>
    <property type="project" value="UniProtKB-KW"/>
</dbReference>
<feature type="transmembrane region" description="Helical" evidence="8">
    <location>
        <begin position="182"/>
        <end position="201"/>
    </location>
</feature>
<dbReference type="SUPFAM" id="SSF46955">
    <property type="entry name" value="Putative DNA-binding domain"/>
    <property type="match status" value="1"/>
</dbReference>
<dbReference type="PROSITE" id="PS50937">
    <property type="entry name" value="HTH_MERR_2"/>
    <property type="match status" value="1"/>
</dbReference>
<evidence type="ECO:0000256" key="8">
    <source>
        <dbReference type="SAM" id="Phobius"/>
    </source>
</evidence>
<proteinExistence type="predicted"/>
<keyword evidence="11" id="KW-1185">Reference proteome</keyword>
<keyword evidence="5" id="KW-0238">DNA-binding</keyword>
<dbReference type="InterPro" id="IPR047057">
    <property type="entry name" value="MerR_fam"/>
</dbReference>
<dbReference type="PANTHER" id="PTHR30204">
    <property type="entry name" value="REDOX-CYCLING DRUG-SENSING TRANSCRIPTIONAL ACTIVATOR SOXR"/>
    <property type="match status" value="1"/>
</dbReference>
<feature type="transmembrane region" description="Helical" evidence="8">
    <location>
        <begin position="148"/>
        <end position="170"/>
    </location>
</feature>
<keyword evidence="7" id="KW-0804">Transcription</keyword>
<dbReference type="InterPro" id="IPR000551">
    <property type="entry name" value="MerR-type_HTH_dom"/>
</dbReference>
<comment type="subcellular location">
    <subcellularLocation>
        <location evidence="1">Membrane</location>
        <topology evidence="1">Multi-pass membrane protein</topology>
    </subcellularLocation>
</comment>